<dbReference type="RefSeq" id="WP_073377375.1">
    <property type="nucleotide sequence ID" value="NZ_FQXS01000019.1"/>
</dbReference>
<sequence length="104" mass="11900">MEETTASMELGKKDARTFISNERIDYQPFIALSDMHLVRKTVPATYQLLQETLLKLDDDLWLEIDTSTSRLAEQHGTAFNFDEYTKGFVAGVAAVWEKIRDTVL</sequence>
<evidence type="ECO:0000313" key="2">
    <source>
        <dbReference type="Proteomes" id="UP000184139"/>
    </source>
</evidence>
<name>A0A1M5XEG7_9BACT</name>
<organism evidence="1 2">
    <name type="scientific">Desulfofustis glycolicus DSM 9705</name>
    <dbReference type="NCBI Taxonomy" id="1121409"/>
    <lineage>
        <taxon>Bacteria</taxon>
        <taxon>Pseudomonadati</taxon>
        <taxon>Thermodesulfobacteriota</taxon>
        <taxon>Desulfobulbia</taxon>
        <taxon>Desulfobulbales</taxon>
        <taxon>Desulfocapsaceae</taxon>
        <taxon>Desulfofustis</taxon>
    </lineage>
</organism>
<gene>
    <name evidence="1" type="ORF">SAMN02745124_02988</name>
</gene>
<evidence type="ECO:0000313" key="1">
    <source>
        <dbReference type="EMBL" id="SHH97894.1"/>
    </source>
</evidence>
<dbReference type="AlphaFoldDB" id="A0A1M5XEG7"/>
<reference evidence="1 2" key="1">
    <citation type="submission" date="2016-11" db="EMBL/GenBank/DDBJ databases">
        <authorList>
            <person name="Jaros S."/>
            <person name="Januszkiewicz K."/>
            <person name="Wedrychowicz H."/>
        </authorList>
    </citation>
    <scope>NUCLEOTIDE SEQUENCE [LARGE SCALE GENOMIC DNA]</scope>
    <source>
        <strain evidence="1 2">DSM 9705</strain>
    </source>
</reference>
<protein>
    <submittedName>
        <fullName evidence="1">Uncharacterized protein</fullName>
    </submittedName>
</protein>
<dbReference type="Proteomes" id="UP000184139">
    <property type="component" value="Unassembled WGS sequence"/>
</dbReference>
<accession>A0A1M5XEG7</accession>
<proteinExistence type="predicted"/>
<dbReference type="EMBL" id="FQXS01000019">
    <property type="protein sequence ID" value="SHH97894.1"/>
    <property type="molecule type" value="Genomic_DNA"/>
</dbReference>
<keyword evidence="2" id="KW-1185">Reference proteome</keyword>
<dbReference type="STRING" id="1121409.SAMN02745124_02988"/>